<feature type="region of interest" description="Disordered" evidence="1">
    <location>
        <begin position="334"/>
        <end position="369"/>
    </location>
</feature>
<protein>
    <submittedName>
        <fullName evidence="2">Uncharacterized protein</fullName>
    </submittedName>
</protein>
<dbReference type="GeneID" id="43603374"/>
<feature type="compositionally biased region" description="Low complexity" evidence="1">
    <location>
        <begin position="348"/>
        <end position="362"/>
    </location>
</feature>
<gene>
    <name evidence="2" type="ORF">BP5553_10525</name>
</gene>
<feature type="region of interest" description="Disordered" evidence="1">
    <location>
        <begin position="65"/>
        <end position="99"/>
    </location>
</feature>
<feature type="compositionally biased region" description="Low complexity" evidence="1">
    <location>
        <begin position="448"/>
        <end position="457"/>
    </location>
</feature>
<evidence type="ECO:0000313" key="2">
    <source>
        <dbReference type="EMBL" id="RDL29898.1"/>
    </source>
</evidence>
<feature type="compositionally biased region" description="Polar residues" evidence="1">
    <location>
        <begin position="73"/>
        <end position="91"/>
    </location>
</feature>
<feature type="region of interest" description="Disordered" evidence="1">
    <location>
        <begin position="412"/>
        <end position="457"/>
    </location>
</feature>
<comment type="caution">
    <text evidence="2">The sequence shown here is derived from an EMBL/GenBank/DDBJ whole genome shotgun (WGS) entry which is preliminary data.</text>
</comment>
<organism evidence="2 3">
    <name type="scientific">Venustampulla echinocandica</name>
    <dbReference type="NCBI Taxonomy" id="2656787"/>
    <lineage>
        <taxon>Eukaryota</taxon>
        <taxon>Fungi</taxon>
        <taxon>Dikarya</taxon>
        <taxon>Ascomycota</taxon>
        <taxon>Pezizomycotina</taxon>
        <taxon>Leotiomycetes</taxon>
        <taxon>Helotiales</taxon>
        <taxon>Pleuroascaceae</taxon>
        <taxon>Venustampulla</taxon>
    </lineage>
</organism>
<accession>A0A370T8T1</accession>
<sequence>MRDEREEETEEKKAHSFIHSINQSIPVYQPQLGASIGLQYSNSSSTTILLHGGVCLSFSPRDPAKPMPAGPTATPQHRNTATPHYRTTQPKPISLKPHCAGSAGKPRVRVIAATRLLLPLLLLLLRTASGSGLLLGADTDTGRRRPIARVSQHQLVIQDQTLNIPQKPRLHDASWDDWELAGLCLVSVGVCAYGAFKLHALASNHQSQSPSQSQSQLQRPAAHRSALHWQSAAICCVHAFALQFAQAIPTGHSRCVERWRERRIQQLSFPSEQKRGIWRSKGRMVASCWHQFALPVTRGILKVAATVVDASDRFPISCHSDIRARLAAGVALSPVPSLSSPHARTRSRIPSSSSSSTTTPPRSLYPFASPSHRHLASPLLASLSLRLERSCRLGSITCCAALHWNGRQGGSGVNIPACDESRRHTRQDRTRQHSWTTQPLRSPPSPPSSQQLPNLPSSGFAASAPSLHFSSAAFDAQRDCLATSRFAVAIAVTFALYTLHKPKPSAFSTQLHPHRISVSMPNP</sequence>
<reference evidence="2 3" key="1">
    <citation type="journal article" date="2018" name="IMA Fungus">
        <title>IMA Genome-F 9: Draft genome sequence of Annulohypoxylon stygium, Aspergillus mulundensis, Berkeleyomyces basicola (syn. Thielaviopsis basicola), Ceratocystis smalleyi, two Cercospora beticola strains, Coleophoma cylindrospora, Fusarium fracticaudum, Phialophora cf. hyalina, and Morchella septimelata.</title>
        <authorList>
            <person name="Wingfield B.D."/>
            <person name="Bills G.F."/>
            <person name="Dong Y."/>
            <person name="Huang W."/>
            <person name="Nel W.J."/>
            <person name="Swalarsk-Parry B.S."/>
            <person name="Vaghefi N."/>
            <person name="Wilken P.M."/>
            <person name="An Z."/>
            <person name="de Beer Z.W."/>
            <person name="De Vos L."/>
            <person name="Chen L."/>
            <person name="Duong T.A."/>
            <person name="Gao Y."/>
            <person name="Hammerbacher A."/>
            <person name="Kikkert J.R."/>
            <person name="Li Y."/>
            <person name="Li H."/>
            <person name="Li K."/>
            <person name="Li Q."/>
            <person name="Liu X."/>
            <person name="Ma X."/>
            <person name="Naidoo K."/>
            <person name="Pethybridge S.J."/>
            <person name="Sun J."/>
            <person name="Steenkamp E.T."/>
            <person name="van der Nest M.A."/>
            <person name="van Wyk S."/>
            <person name="Wingfield M.J."/>
            <person name="Xiong C."/>
            <person name="Yue Q."/>
            <person name="Zhang X."/>
        </authorList>
    </citation>
    <scope>NUCLEOTIDE SEQUENCE [LARGE SCALE GENOMIC DNA]</scope>
    <source>
        <strain evidence="2 3">BP 5553</strain>
    </source>
</reference>
<evidence type="ECO:0000256" key="1">
    <source>
        <dbReference type="SAM" id="MobiDB-lite"/>
    </source>
</evidence>
<dbReference type="RefSeq" id="XP_031864588.1">
    <property type="nucleotide sequence ID" value="XM_032019148.1"/>
</dbReference>
<keyword evidence="3" id="KW-1185">Reference proteome</keyword>
<dbReference type="Proteomes" id="UP000254866">
    <property type="component" value="Unassembled WGS sequence"/>
</dbReference>
<dbReference type="AlphaFoldDB" id="A0A370T8T1"/>
<dbReference type="EMBL" id="NPIC01000017">
    <property type="protein sequence ID" value="RDL29898.1"/>
    <property type="molecule type" value="Genomic_DNA"/>
</dbReference>
<evidence type="ECO:0000313" key="3">
    <source>
        <dbReference type="Proteomes" id="UP000254866"/>
    </source>
</evidence>
<proteinExistence type="predicted"/>
<name>A0A370T8T1_9HELO</name>
<feature type="compositionally biased region" description="Basic and acidic residues" evidence="1">
    <location>
        <begin position="419"/>
        <end position="431"/>
    </location>
</feature>